<dbReference type="HOGENOM" id="CLU_3259946_0_0_6"/>
<proteinExistence type="predicted"/>
<comment type="caution">
    <text evidence="1">The sequence shown here is derived from an EMBL/GenBank/DDBJ whole genome shotgun (WGS) entry which is preliminary data.</text>
</comment>
<sequence length="42" mass="4437">MQGGVTGGGYKSLNSNSIGIEIVNCGFKQHFINKVLVLGRIS</sequence>
<dbReference type="EMBL" id="CBSX010000155">
    <property type="protein sequence ID" value="CDH06645.1"/>
    <property type="molecule type" value="Genomic_DNA"/>
</dbReference>
<organism evidence="1 2">
    <name type="scientific">Xenorhabdus bovienii str. oregonense</name>
    <dbReference type="NCBI Taxonomy" id="1398202"/>
    <lineage>
        <taxon>Bacteria</taxon>
        <taxon>Pseudomonadati</taxon>
        <taxon>Pseudomonadota</taxon>
        <taxon>Gammaproteobacteria</taxon>
        <taxon>Enterobacterales</taxon>
        <taxon>Morganellaceae</taxon>
        <taxon>Xenorhabdus</taxon>
    </lineage>
</organism>
<evidence type="ECO:0000313" key="1">
    <source>
        <dbReference type="EMBL" id="CDH06645.1"/>
    </source>
</evidence>
<dbReference type="InterPro" id="IPR036505">
    <property type="entry name" value="Amidase/PGRP_sf"/>
</dbReference>
<dbReference type="SUPFAM" id="SSF55846">
    <property type="entry name" value="N-acetylmuramoyl-L-alanine amidase-like"/>
    <property type="match status" value="1"/>
</dbReference>
<protein>
    <submittedName>
        <fullName evidence="1">Uncharacterized protein</fullName>
    </submittedName>
</protein>
<reference evidence="1" key="1">
    <citation type="submission" date="2013-07" db="EMBL/GenBank/DDBJ databases">
        <title>Sub-species coevolution in mutualistic symbiosis.</title>
        <authorList>
            <person name="Murfin K."/>
            <person name="Klassen J."/>
            <person name="Lee M."/>
            <person name="Forst S."/>
            <person name="Stock P."/>
            <person name="Goodrich-Blair H."/>
        </authorList>
    </citation>
    <scope>NUCLEOTIDE SEQUENCE [LARGE SCALE GENOMIC DNA]</scope>
    <source>
        <strain evidence="1">Oregonense</strain>
    </source>
</reference>
<accession>A0A077P6C1</accession>
<dbReference type="Proteomes" id="UP000028483">
    <property type="component" value="Unassembled WGS sequence"/>
</dbReference>
<evidence type="ECO:0000313" key="2">
    <source>
        <dbReference type="Proteomes" id="UP000028483"/>
    </source>
</evidence>
<name>A0A077P6C1_XENBV</name>
<dbReference type="GO" id="GO:0009253">
    <property type="term" value="P:peptidoglycan catabolic process"/>
    <property type="evidence" value="ECO:0007669"/>
    <property type="project" value="InterPro"/>
</dbReference>
<gene>
    <name evidence="1" type="ORF">XBO1_2380050</name>
</gene>
<dbReference type="AlphaFoldDB" id="A0A077P6C1"/>
<dbReference type="GO" id="GO:0008745">
    <property type="term" value="F:N-acetylmuramoyl-L-alanine amidase activity"/>
    <property type="evidence" value="ECO:0007669"/>
    <property type="project" value="InterPro"/>
</dbReference>